<dbReference type="CDD" id="cd05255">
    <property type="entry name" value="SQD1_like_SDR_e"/>
    <property type="match status" value="1"/>
</dbReference>
<feature type="region of interest" description="Disordered" evidence="2">
    <location>
        <begin position="1"/>
        <end position="50"/>
    </location>
</feature>
<dbReference type="GeneID" id="116208092"/>
<reference evidence="4" key="2">
    <citation type="submission" date="2017-06" db="EMBL/GenBank/DDBJ databases">
        <title>The pomegranate genome and the genomics of punicalagin biosynthesis.</title>
        <authorList>
            <person name="Xu C."/>
        </authorList>
    </citation>
    <scope>NUCLEOTIDE SEQUENCE [LARGE SCALE GENOMIC DNA]</scope>
    <source>
        <tissue evidence="4">Fresh leaf</tissue>
    </source>
</reference>
<comment type="similarity">
    <text evidence="1">Belongs to the NAD(P)-dependent epimerase/dehydratase family.</text>
</comment>
<evidence type="ECO:0000313" key="4">
    <source>
        <dbReference type="EMBL" id="OWM63400.1"/>
    </source>
</evidence>
<organism evidence="4 5">
    <name type="scientific">Punica granatum</name>
    <name type="common">Pomegranate</name>
    <dbReference type="NCBI Taxonomy" id="22663"/>
    <lineage>
        <taxon>Eukaryota</taxon>
        <taxon>Viridiplantae</taxon>
        <taxon>Streptophyta</taxon>
        <taxon>Embryophyta</taxon>
        <taxon>Tracheophyta</taxon>
        <taxon>Spermatophyta</taxon>
        <taxon>Magnoliopsida</taxon>
        <taxon>eudicotyledons</taxon>
        <taxon>Gunneridae</taxon>
        <taxon>Pentapetalae</taxon>
        <taxon>rosids</taxon>
        <taxon>malvids</taxon>
        <taxon>Myrtales</taxon>
        <taxon>Lythraceae</taxon>
        <taxon>Punica</taxon>
    </lineage>
</organism>
<feature type="compositionally biased region" description="Polar residues" evidence="2">
    <location>
        <begin position="19"/>
        <end position="44"/>
    </location>
</feature>
<evidence type="ECO:0000259" key="3">
    <source>
        <dbReference type="Pfam" id="PF01370"/>
    </source>
</evidence>
<dbReference type="InterPro" id="IPR001509">
    <property type="entry name" value="Epimerase_deHydtase"/>
</dbReference>
<keyword evidence="6" id="KW-1185">Reference proteome</keyword>
<dbReference type="RefSeq" id="XP_031397183.1">
    <property type="nucleotide sequence ID" value="XM_031541323.1"/>
</dbReference>
<dbReference type="Proteomes" id="UP000197138">
    <property type="component" value="Unassembled WGS sequence"/>
</dbReference>
<evidence type="ECO:0000313" key="5">
    <source>
        <dbReference type="Proteomes" id="UP000197138"/>
    </source>
</evidence>
<evidence type="ECO:0000313" key="7">
    <source>
        <dbReference type="RefSeq" id="XP_031397183.1"/>
    </source>
</evidence>
<dbReference type="Gene3D" id="3.40.50.720">
    <property type="entry name" value="NAD(P)-binding Rossmann-like Domain"/>
    <property type="match status" value="1"/>
</dbReference>
<feature type="domain" description="NAD-dependent epimerase/dehydratase" evidence="3">
    <location>
        <begin position="97"/>
        <end position="385"/>
    </location>
</feature>
<sequence>MASLVSISGPSSVKISSITGESSTYTPSRTLTTLPCPRSLQTSRSQHKGLSLVWQPEKRHTFSTVRASALPVSQEAPTQAASGSTSTSDGASKKTRVMVIGGDGYCGWATALHLSKKGYEVAIVDNLIRRLFDHQLGLDSLTPISSIHNRLRRWKSLTGKTIDLFIGDICDFEFLAETFKSFEPNAVVHFGEQRSAPYSMIDRSRAVFTQHNNVIGTLNVLFAIKEFQEECHLVKLGTMGEYGTPNIDIEEGYITITHNGRTDTLPYPKQASSFYHLSKVHDSNNIAFTCKAWGIRATDLNQGVVYGMRTDETEMHEELCNRFDYDGVFGTALNRFCVQAAVGHPLTVYGKGGQTRGYLDIRDTVQCVELAIANPANPSEFRVFNQFTEQFSVNELAALVTKAGMKLGLDVKTISVPNPRVEAEEHYYNAKHTKLIELGLKPHLLSDSLLDSILNFAIKYKDRVDQRQIMPSVSWKKIGVKPKTVTV</sequence>
<gene>
    <name evidence="7" type="primary">LOC116208092</name>
    <name evidence="4" type="ORF">CDL15_Pgr022145</name>
</gene>
<reference evidence="7" key="4">
    <citation type="submission" date="2025-04" db="UniProtKB">
        <authorList>
            <consortium name="RefSeq"/>
        </authorList>
    </citation>
    <scope>IDENTIFICATION</scope>
    <source>
        <tissue evidence="7">Leaf</tissue>
    </source>
</reference>
<feature type="compositionally biased region" description="Low complexity" evidence="2">
    <location>
        <begin position="80"/>
        <end position="90"/>
    </location>
</feature>
<reference evidence="5" key="1">
    <citation type="journal article" date="2017" name="Plant J.">
        <title>The pomegranate (Punica granatum L.) genome and the genomics of punicalagin biosynthesis.</title>
        <authorList>
            <person name="Qin G."/>
            <person name="Xu C."/>
            <person name="Ming R."/>
            <person name="Tang H."/>
            <person name="Guyot R."/>
            <person name="Kramer E.M."/>
            <person name="Hu Y."/>
            <person name="Yi X."/>
            <person name="Qi Y."/>
            <person name="Xu X."/>
            <person name="Gao Z."/>
            <person name="Pan H."/>
            <person name="Jian J."/>
            <person name="Tian Y."/>
            <person name="Yue Z."/>
            <person name="Xu Y."/>
        </authorList>
    </citation>
    <scope>NUCLEOTIDE SEQUENCE [LARGE SCALE GENOMIC DNA]</scope>
    <source>
        <strain evidence="5">cv. Dabenzi</strain>
    </source>
</reference>
<dbReference type="Proteomes" id="UP000515151">
    <property type="component" value="Chromosome 1"/>
</dbReference>
<name>A0A218VTI7_PUNGR</name>
<dbReference type="Pfam" id="PF01370">
    <property type="entry name" value="Epimerase"/>
    <property type="match status" value="1"/>
</dbReference>
<protein>
    <submittedName>
        <fullName evidence="7">UDP-sulfoquinovose synthase, chloroplastic</fullName>
    </submittedName>
</protein>
<feature type="region of interest" description="Disordered" evidence="2">
    <location>
        <begin position="68"/>
        <end position="91"/>
    </location>
</feature>
<dbReference type="PANTHER" id="PTHR43000">
    <property type="entry name" value="DTDP-D-GLUCOSE 4,6-DEHYDRATASE-RELATED"/>
    <property type="match status" value="1"/>
</dbReference>
<accession>A0A218VTI7</accession>
<dbReference type="Gene3D" id="3.90.25.10">
    <property type="entry name" value="UDP-galactose 4-epimerase, domain 1"/>
    <property type="match status" value="1"/>
</dbReference>
<dbReference type="OrthoDB" id="494308at2759"/>
<dbReference type="SUPFAM" id="SSF51735">
    <property type="entry name" value="NAD(P)-binding Rossmann-fold domains"/>
    <property type="match status" value="1"/>
</dbReference>
<dbReference type="InterPro" id="IPR036291">
    <property type="entry name" value="NAD(P)-bd_dom_sf"/>
</dbReference>
<evidence type="ECO:0000256" key="1">
    <source>
        <dbReference type="ARBA" id="ARBA00007637"/>
    </source>
</evidence>
<dbReference type="EMBL" id="MTKT01006103">
    <property type="protein sequence ID" value="OWM63400.1"/>
    <property type="molecule type" value="Genomic_DNA"/>
</dbReference>
<evidence type="ECO:0000313" key="6">
    <source>
        <dbReference type="Proteomes" id="UP000515151"/>
    </source>
</evidence>
<proteinExistence type="inferred from homology"/>
<evidence type="ECO:0000256" key="2">
    <source>
        <dbReference type="SAM" id="MobiDB-lite"/>
    </source>
</evidence>
<feature type="compositionally biased region" description="Low complexity" evidence="2">
    <location>
        <begin position="1"/>
        <end position="18"/>
    </location>
</feature>
<dbReference type="AlphaFoldDB" id="A0A218VTI7"/>
<reference evidence="6" key="3">
    <citation type="journal article" date="2020" name="Plant Biotechnol. J.">
        <title>The pomegranate (Punica granatum L.) draft genome dissects genetic divergence between soft- and hard-seeded cultivars.</title>
        <authorList>
            <person name="Luo X."/>
            <person name="Li H."/>
            <person name="Wu Z."/>
            <person name="Yao W."/>
            <person name="Zhao P."/>
            <person name="Cao D."/>
            <person name="Yu H."/>
            <person name="Li K."/>
            <person name="Poudel K."/>
            <person name="Zhao D."/>
            <person name="Zhang F."/>
            <person name="Xia X."/>
            <person name="Chen L."/>
            <person name="Wang Q."/>
            <person name="Jing D."/>
            <person name="Cao S."/>
        </authorList>
    </citation>
    <scope>NUCLEOTIDE SEQUENCE [LARGE SCALE GENOMIC DNA]</scope>
</reference>